<dbReference type="GO" id="GO:0005634">
    <property type="term" value="C:nucleus"/>
    <property type="evidence" value="ECO:0000318"/>
    <property type="project" value="GO_Central"/>
</dbReference>
<dbReference type="PANTHER" id="PTHR24006">
    <property type="entry name" value="UBIQUITIN CARBOXYL-TERMINAL HYDROLASE"/>
    <property type="match status" value="1"/>
</dbReference>
<dbReference type="PANTHER" id="PTHR24006:SF747">
    <property type="entry name" value="UBIQUITIN CARBOXYL-TERMINAL HYDROLASE 20"/>
    <property type="match status" value="1"/>
</dbReference>
<feature type="region of interest" description="Disordered" evidence="8">
    <location>
        <begin position="666"/>
        <end position="691"/>
    </location>
</feature>
<dbReference type="Gene3D" id="3.90.70.10">
    <property type="entry name" value="Cysteine proteinases"/>
    <property type="match status" value="1"/>
</dbReference>
<sequence>MAIFSLISMGETSPQKSSSWGEESPFNSPHAQLSDSRSSLSDPRKPASTANVAQGSSGSLSSSPLMEPRGCSPLQGKPSSCSSHLFPFKKPASMADNDHQESPGSPSSVTEPSYLIPMEGKPSASASPVASGERPAPMEHDALEESSAPPSRSSLTKRDPMALNVLQERPCSSFYSFMDYRPPSPMGAGLVNLGNTCFMNAVMQCITHTAPLLLSLQTCSHVCPGESDGFCALCYLREHVDWCLSRSGGCVHPRYLVENLNKICSSFEVFQQEDAHEFLHCFLDKLHECVKPPNASLSRQSDSFVTQIFGGHIRSRVRCHNCGHCSDTYESSLGLSLEIDEAETLYAALKSFTKVETIDDPEVKFGCDGCKQQVSVEKQLALDQAPAVATFHLKRFQNDGSNVEKVCKFVEYPLELDLQPFICSSQSDTDDFLYDLYAVLVHSGNSYNYGHYFCFICSSPDSWHRLDDTQVRRSNAKYVLNQEAYILFYKRRGVPWFSNLMETQRKCEEINHSSSSPKSVLEESKVSPPRPEECSSSGSDTDVATTSISIPACPMAPHPLIPSMQSKHKEDHAKDHANQDFCHAPMIPRSVNLKVGMTPMPTSQPKESSSTPESLPKESLPITQSRSKESLLTPGPRPNESPVISTSVKKLLDKMPMGRRSGLTRCLMDSEPRSDGALMNSKKRKVSSSSPPWKLTDLTLEERNMESGVSYPGLSPRSLRRACSKAKAIDTGTILDFECELTSQNNSISRWGLGQPTSLWKETSLGSASGPLMACRAPSKGKSRMAGSRMAGSGYILLVAMLTSCSLSVAWLLCGCLSLKPKHLFVLVDGFAS</sequence>
<evidence type="ECO:0000256" key="4">
    <source>
        <dbReference type="ARBA" id="ARBA00022801"/>
    </source>
</evidence>
<keyword evidence="4 7" id="KW-0378">Hydrolase</keyword>
<feature type="compositionally biased region" description="Polar residues" evidence="8">
    <location>
        <begin position="600"/>
        <end position="613"/>
    </location>
</feature>
<feature type="region of interest" description="Disordered" evidence="8">
    <location>
        <begin position="1"/>
        <end position="159"/>
    </location>
</feature>
<dbReference type="PROSITE" id="PS00973">
    <property type="entry name" value="USP_2"/>
    <property type="match status" value="1"/>
</dbReference>
<gene>
    <name evidence="11" type="ORF">AMTR_s00002p00220330</name>
</gene>
<evidence type="ECO:0000313" key="12">
    <source>
        <dbReference type="Proteomes" id="UP000017836"/>
    </source>
</evidence>
<feature type="compositionally biased region" description="Polar residues" evidence="8">
    <location>
        <begin position="10"/>
        <end position="31"/>
    </location>
</feature>
<dbReference type="InterPro" id="IPR050164">
    <property type="entry name" value="Peptidase_C19"/>
</dbReference>
<dbReference type="EMBL" id="KI394767">
    <property type="protein sequence ID" value="ERN01160.1"/>
    <property type="molecule type" value="Genomic_DNA"/>
</dbReference>
<comment type="similarity">
    <text evidence="1 7">Belongs to the peptidase C19 family.</text>
</comment>
<dbReference type="SUPFAM" id="SSF54001">
    <property type="entry name" value="Cysteine proteinases"/>
    <property type="match status" value="1"/>
</dbReference>
<feature type="transmembrane region" description="Helical" evidence="9">
    <location>
        <begin position="794"/>
        <end position="814"/>
    </location>
</feature>
<evidence type="ECO:0000313" key="11">
    <source>
        <dbReference type="EMBL" id="ERN01160.1"/>
    </source>
</evidence>
<dbReference type="InterPro" id="IPR018200">
    <property type="entry name" value="USP_CS"/>
</dbReference>
<dbReference type="HOGENOM" id="CLU_340784_0_0_1"/>
<dbReference type="InterPro" id="IPR001394">
    <property type="entry name" value="Peptidase_C19_UCH"/>
</dbReference>
<dbReference type="GO" id="GO:0006508">
    <property type="term" value="P:proteolysis"/>
    <property type="evidence" value="ECO:0007669"/>
    <property type="project" value="UniProtKB-KW"/>
</dbReference>
<dbReference type="GO" id="GO:0031647">
    <property type="term" value="P:regulation of protein stability"/>
    <property type="evidence" value="ECO:0000318"/>
    <property type="project" value="GO_Central"/>
</dbReference>
<keyword evidence="2 7" id="KW-0645">Protease</keyword>
<keyword evidence="9" id="KW-0472">Membrane</keyword>
<dbReference type="InterPro" id="IPR038765">
    <property type="entry name" value="Papain-like_cys_pep_sf"/>
</dbReference>
<evidence type="ECO:0000256" key="2">
    <source>
        <dbReference type="ARBA" id="ARBA00022670"/>
    </source>
</evidence>
<dbReference type="InterPro" id="IPR028889">
    <property type="entry name" value="USP"/>
</dbReference>
<feature type="compositionally biased region" description="Polar residues" evidence="8">
    <location>
        <begin position="534"/>
        <end position="545"/>
    </location>
</feature>
<dbReference type="GO" id="GO:0016579">
    <property type="term" value="P:protein deubiquitination"/>
    <property type="evidence" value="ECO:0007669"/>
    <property type="project" value="InterPro"/>
</dbReference>
<evidence type="ECO:0000256" key="7">
    <source>
        <dbReference type="RuleBase" id="RU366025"/>
    </source>
</evidence>
<dbReference type="EC" id="3.4.19.12" evidence="7"/>
<keyword evidence="5 7" id="KW-0788">Thiol protease</keyword>
<dbReference type="PROSITE" id="PS50235">
    <property type="entry name" value="USP_3"/>
    <property type="match status" value="1"/>
</dbReference>
<proteinExistence type="inferred from homology"/>
<feature type="compositionally biased region" description="Polar residues" evidence="8">
    <location>
        <begin position="102"/>
        <end position="111"/>
    </location>
</feature>
<name>W1P2K8_AMBTC</name>
<keyword evidence="9" id="KW-1133">Transmembrane helix</keyword>
<feature type="region of interest" description="Disordered" evidence="8">
    <location>
        <begin position="508"/>
        <end position="545"/>
    </location>
</feature>
<feature type="domain" description="USP" evidence="10">
    <location>
        <begin position="188"/>
        <end position="492"/>
    </location>
</feature>
<evidence type="ECO:0000256" key="5">
    <source>
        <dbReference type="ARBA" id="ARBA00022807"/>
    </source>
</evidence>
<keyword evidence="12" id="KW-1185">Reference proteome</keyword>
<feature type="compositionally biased region" description="Basic and acidic residues" evidence="8">
    <location>
        <begin position="520"/>
        <end position="533"/>
    </location>
</feature>
<dbReference type="AlphaFoldDB" id="W1P2K8"/>
<organism evidence="11 12">
    <name type="scientific">Amborella trichopoda</name>
    <dbReference type="NCBI Taxonomy" id="13333"/>
    <lineage>
        <taxon>Eukaryota</taxon>
        <taxon>Viridiplantae</taxon>
        <taxon>Streptophyta</taxon>
        <taxon>Embryophyta</taxon>
        <taxon>Tracheophyta</taxon>
        <taxon>Spermatophyta</taxon>
        <taxon>Magnoliopsida</taxon>
        <taxon>Amborellales</taxon>
        <taxon>Amborellaceae</taxon>
        <taxon>Amborella</taxon>
    </lineage>
</organism>
<comment type="function">
    <text evidence="6 7">Recognizes and hydrolyzes the peptide bond at the C-terminal Gly of ubiquitin. Involved in the processing of poly-ubiquitin precursors as well as that of ubiquitinated proteins.</text>
</comment>
<accession>W1P2K8</accession>
<comment type="catalytic activity">
    <reaction evidence="7">
        <text>Thiol-dependent hydrolysis of ester, thioester, amide, peptide and isopeptide bonds formed by the C-terminal Gly of ubiquitin (a 76-residue protein attached to proteins as an intracellular targeting signal).</text>
        <dbReference type="EC" id="3.4.19.12"/>
    </reaction>
</comment>
<dbReference type="PROSITE" id="PS00972">
    <property type="entry name" value="USP_1"/>
    <property type="match status" value="1"/>
</dbReference>
<evidence type="ECO:0000259" key="10">
    <source>
        <dbReference type="PROSITE" id="PS50235"/>
    </source>
</evidence>
<evidence type="ECO:0000256" key="9">
    <source>
        <dbReference type="SAM" id="Phobius"/>
    </source>
</evidence>
<dbReference type="Proteomes" id="UP000017836">
    <property type="component" value="Unassembled WGS sequence"/>
</dbReference>
<evidence type="ECO:0000256" key="3">
    <source>
        <dbReference type="ARBA" id="ARBA00022786"/>
    </source>
</evidence>
<evidence type="ECO:0000256" key="8">
    <source>
        <dbReference type="SAM" id="MobiDB-lite"/>
    </source>
</evidence>
<keyword evidence="3 7" id="KW-0833">Ubl conjugation pathway</keyword>
<dbReference type="GO" id="GO:0005829">
    <property type="term" value="C:cytosol"/>
    <property type="evidence" value="ECO:0000318"/>
    <property type="project" value="GO_Central"/>
</dbReference>
<dbReference type="GO" id="GO:0004843">
    <property type="term" value="F:cysteine-type deubiquitinase activity"/>
    <property type="evidence" value="ECO:0000318"/>
    <property type="project" value="GO_Central"/>
</dbReference>
<keyword evidence="9" id="KW-0812">Transmembrane</keyword>
<evidence type="ECO:0000256" key="1">
    <source>
        <dbReference type="ARBA" id="ARBA00009085"/>
    </source>
</evidence>
<feature type="region of interest" description="Disordered" evidence="8">
    <location>
        <begin position="594"/>
        <end position="644"/>
    </location>
</feature>
<reference evidence="12" key="1">
    <citation type="journal article" date="2013" name="Science">
        <title>The Amborella genome and the evolution of flowering plants.</title>
        <authorList>
            <consortium name="Amborella Genome Project"/>
        </authorList>
    </citation>
    <scope>NUCLEOTIDE SEQUENCE [LARGE SCALE GENOMIC DNA]</scope>
</reference>
<dbReference type="Gramene" id="ERN01160">
    <property type="protein sequence ID" value="ERN01160"/>
    <property type="gene ID" value="AMTR_s00002p00220330"/>
</dbReference>
<dbReference type="eggNOG" id="KOG1865">
    <property type="taxonomic scope" value="Eukaryota"/>
</dbReference>
<dbReference type="STRING" id="13333.W1P2K8"/>
<evidence type="ECO:0000256" key="6">
    <source>
        <dbReference type="ARBA" id="ARBA00037450"/>
    </source>
</evidence>
<protein>
    <recommendedName>
        <fullName evidence="7">Ubiquitin carboxyl-terminal hydrolase</fullName>
        <ecNumber evidence="7">3.4.19.12</ecNumber>
    </recommendedName>
</protein>
<dbReference type="FunFam" id="3.90.70.10:FF:000116">
    <property type="entry name" value="Ubiquitin carboxyl-terminal hydrolase 20"/>
    <property type="match status" value="1"/>
</dbReference>
<dbReference type="Pfam" id="PF00443">
    <property type="entry name" value="UCH"/>
    <property type="match status" value="1"/>
</dbReference>